<proteinExistence type="predicted"/>
<name>A0ABQ0J4Q8_9VIBR</name>
<dbReference type="EMBL" id="BBMS01000001">
    <property type="protein sequence ID" value="GAL23763.1"/>
    <property type="molecule type" value="Genomic_DNA"/>
</dbReference>
<keyword evidence="2" id="KW-1185">Reference proteome</keyword>
<gene>
    <name evidence="1" type="ORF">JCM19239_7717</name>
</gene>
<sequence>MAGVLDSVSEVILKQSKGLSFIEIKERLQHAWQDTLEKHKQKVNQDGYFTDEYFKQCRDDVVLEADLDMLPDWYTGNFPNDAGTQEVIKKEYPEFIWQLLDAVKKYQDD</sequence>
<comment type="caution">
    <text evidence="1">The sequence shown here is derived from an EMBL/GenBank/DDBJ whole genome shotgun (WGS) entry which is preliminary data.</text>
</comment>
<evidence type="ECO:0000313" key="1">
    <source>
        <dbReference type="EMBL" id="GAL23763.1"/>
    </source>
</evidence>
<organism evidence="1 2">
    <name type="scientific">Vibrio variabilis</name>
    <dbReference type="NCBI Taxonomy" id="990271"/>
    <lineage>
        <taxon>Bacteria</taxon>
        <taxon>Pseudomonadati</taxon>
        <taxon>Pseudomonadota</taxon>
        <taxon>Gammaproteobacteria</taxon>
        <taxon>Vibrionales</taxon>
        <taxon>Vibrionaceae</taxon>
        <taxon>Vibrio</taxon>
    </lineage>
</organism>
<reference evidence="2" key="1">
    <citation type="submission" date="2014-09" db="EMBL/GenBank/DDBJ databases">
        <title>Vibrio variabilis JCM 19239. (C206) whole genome shotgun sequence.</title>
        <authorList>
            <person name="Sawabe T."/>
            <person name="Meirelles P."/>
            <person name="Nakanishi M."/>
            <person name="Sayaka M."/>
            <person name="Hattori M."/>
            <person name="Ohkuma M."/>
        </authorList>
    </citation>
    <scope>NUCLEOTIDE SEQUENCE [LARGE SCALE GENOMIC DNA]</scope>
    <source>
        <strain evidence="2">JCM 19239</strain>
    </source>
</reference>
<accession>A0ABQ0J4Q8</accession>
<protein>
    <submittedName>
        <fullName evidence="1">Uncharacterized protein</fullName>
    </submittedName>
</protein>
<dbReference type="Proteomes" id="UP000029223">
    <property type="component" value="Unassembled WGS sequence"/>
</dbReference>
<evidence type="ECO:0000313" key="2">
    <source>
        <dbReference type="Proteomes" id="UP000029223"/>
    </source>
</evidence>
<reference evidence="2" key="2">
    <citation type="submission" date="2014-09" db="EMBL/GenBank/DDBJ databases">
        <authorList>
            <consortium name="NBRP consortium"/>
            <person name="Sawabe T."/>
            <person name="Meirelles P."/>
            <person name="Nakanishi M."/>
            <person name="Sayaka M."/>
            <person name="Hattori M."/>
            <person name="Ohkuma M."/>
        </authorList>
    </citation>
    <scope>NUCLEOTIDE SEQUENCE [LARGE SCALE GENOMIC DNA]</scope>
    <source>
        <strain evidence="2">JCM 19239</strain>
    </source>
</reference>